<evidence type="ECO:0000256" key="1">
    <source>
        <dbReference type="ARBA" id="ARBA00022676"/>
    </source>
</evidence>
<evidence type="ECO:0000313" key="6">
    <source>
        <dbReference type="EMBL" id="KAL1278828.1"/>
    </source>
</evidence>
<name>A0ABR3NQ96_9TELE</name>
<evidence type="ECO:0000256" key="3">
    <source>
        <dbReference type="ARBA" id="ARBA00022695"/>
    </source>
</evidence>
<evidence type="ECO:0000256" key="2">
    <source>
        <dbReference type="ARBA" id="ARBA00022679"/>
    </source>
</evidence>
<feature type="compositionally biased region" description="Polar residues" evidence="4">
    <location>
        <begin position="127"/>
        <end position="152"/>
    </location>
</feature>
<evidence type="ECO:0000256" key="4">
    <source>
        <dbReference type="SAM" id="MobiDB-lite"/>
    </source>
</evidence>
<feature type="signal peptide" evidence="5">
    <location>
        <begin position="1"/>
        <end position="16"/>
    </location>
</feature>
<protein>
    <recommendedName>
        <fullName evidence="8">Mono(ADP-ribosyl)transferase</fullName>
    </recommendedName>
</protein>
<comment type="caution">
    <text evidence="6">The sequence shown here is derived from an EMBL/GenBank/DDBJ whole genome shotgun (WGS) entry which is preliminary data.</text>
</comment>
<evidence type="ECO:0000256" key="5">
    <source>
        <dbReference type="SAM" id="SignalP"/>
    </source>
</evidence>
<evidence type="ECO:0000313" key="7">
    <source>
        <dbReference type="Proteomes" id="UP001558613"/>
    </source>
</evidence>
<keyword evidence="3" id="KW-0548">Nucleotidyltransferase</keyword>
<dbReference type="PANTHER" id="PTHR10339:SF27">
    <property type="entry name" value="NAD(P)(+)--ARGININE ADP-RIBOSYLTRANSFERASE"/>
    <property type="match status" value="1"/>
</dbReference>
<evidence type="ECO:0008006" key="8">
    <source>
        <dbReference type="Google" id="ProtNLM"/>
    </source>
</evidence>
<dbReference type="InterPro" id="IPR050999">
    <property type="entry name" value="ADP-ribosyltransferase_ARG"/>
</dbReference>
<keyword evidence="1" id="KW-0328">Glycosyltransferase</keyword>
<keyword evidence="7" id="KW-1185">Reference proteome</keyword>
<proteinExistence type="predicted"/>
<dbReference type="PANTHER" id="PTHR10339">
    <property type="entry name" value="ADP-RIBOSYLTRANSFERASE"/>
    <property type="match status" value="1"/>
</dbReference>
<organism evidence="6 7">
    <name type="scientific">Cirrhinus molitorella</name>
    <name type="common">mud carp</name>
    <dbReference type="NCBI Taxonomy" id="172907"/>
    <lineage>
        <taxon>Eukaryota</taxon>
        <taxon>Metazoa</taxon>
        <taxon>Chordata</taxon>
        <taxon>Craniata</taxon>
        <taxon>Vertebrata</taxon>
        <taxon>Euteleostomi</taxon>
        <taxon>Actinopterygii</taxon>
        <taxon>Neopterygii</taxon>
        <taxon>Teleostei</taxon>
        <taxon>Ostariophysi</taxon>
        <taxon>Cypriniformes</taxon>
        <taxon>Cyprinidae</taxon>
        <taxon>Labeoninae</taxon>
        <taxon>Labeonini</taxon>
        <taxon>Cirrhinus</taxon>
    </lineage>
</organism>
<keyword evidence="2" id="KW-0808">Transferase</keyword>
<sequence length="167" mass="18320">MLLIIEALLLISAALGQDHRAAGVKEVFPLDMAPNSVDDYYDGCTKEMANLFPDDEEVLVPPYETFNVTAVKRRADQKDLCSSSLRCPVGRAALFKLVRAALVRLVRAASMDRAARPTRQRREDVLTSATETDSAARTNLTSAALTNLNSAARPTGQRKEDELTAQR</sequence>
<reference evidence="6 7" key="1">
    <citation type="submission" date="2023-09" db="EMBL/GenBank/DDBJ databases">
        <authorList>
            <person name="Wang M."/>
        </authorList>
    </citation>
    <scope>NUCLEOTIDE SEQUENCE [LARGE SCALE GENOMIC DNA]</scope>
    <source>
        <strain evidence="6">GT-2023</strain>
        <tissue evidence="6">Liver</tissue>
    </source>
</reference>
<feature type="region of interest" description="Disordered" evidence="4">
    <location>
        <begin position="113"/>
        <end position="167"/>
    </location>
</feature>
<gene>
    <name evidence="6" type="ORF">QQF64_025501</name>
</gene>
<feature type="compositionally biased region" description="Basic and acidic residues" evidence="4">
    <location>
        <begin position="157"/>
        <end position="167"/>
    </location>
</feature>
<feature type="chain" id="PRO_5046106356" description="Mono(ADP-ribosyl)transferase" evidence="5">
    <location>
        <begin position="17"/>
        <end position="167"/>
    </location>
</feature>
<keyword evidence="5" id="KW-0732">Signal</keyword>
<dbReference type="Proteomes" id="UP001558613">
    <property type="component" value="Unassembled WGS sequence"/>
</dbReference>
<accession>A0ABR3NQ96</accession>
<dbReference type="EMBL" id="JAYMGO010000003">
    <property type="protein sequence ID" value="KAL1278828.1"/>
    <property type="molecule type" value="Genomic_DNA"/>
</dbReference>
<dbReference type="Gene3D" id="3.90.176.10">
    <property type="entry name" value="Toxin ADP-ribosyltransferase, Chain A, domain 1"/>
    <property type="match status" value="1"/>
</dbReference>